<evidence type="ECO:0008006" key="3">
    <source>
        <dbReference type="Google" id="ProtNLM"/>
    </source>
</evidence>
<proteinExistence type="predicted"/>
<dbReference type="Proteomes" id="UP001501337">
    <property type="component" value="Unassembled WGS sequence"/>
</dbReference>
<comment type="caution">
    <text evidence="1">The sequence shown here is derived from an EMBL/GenBank/DDBJ whole genome shotgun (WGS) entry which is preliminary data.</text>
</comment>
<evidence type="ECO:0000313" key="1">
    <source>
        <dbReference type="EMBL" id="GAA3977765.1"/>
    </source>
</evidence>
<dbReference type="RefSeq" id="WP_344809397.1">
    <property type="nucleotide sequence ID" value="NZ_BAABBO010000021.1"/>
</dbReference>
<accession>A0ABP7Q7Y8</accession>
<gene>
    <name evidence="1" type="ORF">GCM10022278_38150</name>
</gene>
<reference evidence="2" key="1">
    <citation type="journal article" date="2019" name="Int. J. Syst. Evol. Microbiol.">
        <title>The Global Catalogue of Microorganisms (GCM) 10K type strain sequencing project: providing services to taxonomists for standard genome sequencing and annotation.</title>
        <authorList>
            <consortium name="The Broad Institute Genomics Platform"/>
            <consortium name="The Broad Institute Genome Sequencing Center for Infectious Disease"/>
            <person name="Wu L."/>
            <person name="Ma J."/>
        </authorList>
    </citation>
    <scope>NUCLEOTIDE SEQUENCE [LARGE SCALE GENOMIC DNA]</scope>
    <source>
        <strain evidence="2">JCM 17555</strain>
    </source>
</reference>
<protein>
    <recommendedName>
        <fullName evidence="3">GIY-YIG domain-containing protein</fullName>
    </recommendedName>
</protein>
<organism evidence="1 2">
    <name type="scientific">Allohahella marinimesophila</name>
    <dbReference type="NCBI Taxonomy" id="1054972"/>
    <lineage>
        <taxon>Bacteria</taxon>
        <taxon>Pseudomonadati</taxon>
        <taxon>Pseudomonadota</taxon>
        <taxon>Gammaproteobacteria</taxon>
        <taxon>Oceanospirillales</taxon>
        <taxon>Hahellaceae</taxon>
        <taxon>Allohahella</taxon>
    </lineage>
</organism>
<keyword evidence="2" id="KW-1185">Reference proteome</keyword>
<sequence length="720" mass="81492">MQMDLLTPQTPETAQNKFETPPAVAVGITAEAVEELAFEMINKQAGDIGLALEQKLKEGSPAHKLVTPQDESISLTRFLIPSVGELPVYQYPKIVKNSRLALRKRSDYYLYILFKPGVDGGSPTPFYVGIGQNRRFAYHYSEADNPSYLEACCNLYKYNTIQKIGRDRVLIQLFNLDKEKAKELEKRLIKHWGRRAFDPERGLLTNLTSGGEGVSGIPMPPHVLKKLSEAARTRIKFNGKIYDAIKSAFEAHSADELAAIFSQALGRVLSSSQTRCSSYAGVKQLFHSWKKFGAFPEGFNYVDEDGADLYQEATVEVLNRIKRSNIEAGTRQAWKTKYPFDKYRTPWGNYPTLRAAAEDSNISTENLVRKFNLMDERDHFDPGFNKLDEAGAPLFKEQIATLQEDGRLRSAKWLVKTVSKPMLVDGQLVGSRREAWHLYPYLSCSYESFCQYIERYKTKGLFPEGLNVSEAEGGPYPEFDRTFLASPLSHTYVKVCGRLYPSLQAASVSLGMPNQNSLWTIFKAFKERYEAGIPFPKGFNSYQTIGDKPHYEEQNRVCKYTPKSGILYEHRFYKTSAEASRASGKRSKTVATYINKRRRLFFEKGIAMDAGMNVCGLDGKLLYPIEVGVLATSILTTTGRPILSNAAKTIYVSCNGRWKAFTPIAQAWREVQWIADQYKSPDSFRSSIRSQLLDGKLDPRVRFDMEQTRKLAGSKELLCR</sequence>
<dbReference type="EMBL" id="BAABBO010000021">
    <property type="protein sequence ID" value="GAA3977765.1"/>
    <property type="molecule type" value="Genomic_DNA"/>
</dbReference>
<evidence type="ECO:0000313" key="2">
    <source>
        <dbReference type="Proteomes" id="UP001501337"/>
    </source>
</evidence>
<name>A0ABP7Q7Y8_9GAMM</name>